<name>A0A7W8M7L2_9BURK</name>
<comment type="caution">
    <text evidence="2">The sequence shown here is derived from an EMBL/GenBank/DDBJ whole genome shotgun (WGS) entry which is preliminary data.</text>
</comment>
<evidence type="ECO:0000256" key="1">
    <source>
        <dbReference type="PIRNR" id="PIRNR033490"/>
    </source>
</evidence>
<evidence type="ECO:0000313" key="2">
    <source>
        <dbReference type="EMBL" id="MBB5270868.1"/>
    </source>
</evidence>
<dbReference type="Proteomes" id="UP000532440">
    <property type="component" value="Unassembled WGS sequence"/>
</dbReference>
<dbReference type="GO" id="GO:0006402">
    <property type="term" value="P:mRNA catabolic process"/>
    <property type="evidence" value="ECO:0007669"/>
    <property type="project" value="TreeGrafter"/>
</dbReference>
<dbReference type="GO" id="GO:0016075">
    <property type="term" value="P:rRNA catabolic process"/>
    <property type="evidence" value="ECO:0007669"/>
    <property type="project" value="TreeGrafter"/>
</dbReference>
<keyword evidence="1" id="KW-0255">Endonuclease</keyword>
<dbReference type="InterPro" id="IPR011067">
    <property type="entry name" value="Plasmid_toxin/cell-grow_inhib"/>
</dbReference>
<keyword evidence="1 2" id="KW-0378">Hydrolase</keyword>
<dbReference type="GO" id="GO:0004521">
    <property type="term" value="F:RNA endonuclease activity"/>
    <property type="evidence" value="ECO:0007669"/>
    <property type="project" value="TreeGrafter"/>
</dbReference>
<sequence length="107" mass="11547">MELDPTVGHEQRGIRPCIVVSDPVVNAGQRFPLIAVVPVTGTPGRGALYPSLSPGRSGLTKPSCALIDHLRSIDKRRIRRVYGRVQAAEIVSIDQGLRLFLGLEPAP</sequence>
<keyword evidence="1" id="KW-0540">Nuclease</keyword>
<reference evidence="2 3" key="1">
    <citation type="submission" date="2020-08" db="EMBL/GenBank/DDBJ databases">
        <title>Genomic Encyclopedia of Type Strains, Phase IV (KMG-IV): sequencing the most valuable type-strain genomes for metagenomic binning, comparative biology and taxonomic classification.</title>
        <authorList>
            <person name="Goeker M."/>
        </authorList>
    </citation>
    <scope>NUCLEOTIDE SEQUENCE [LARGE SCALE GENOMIC DNA]</scope>
    <source>
        <strain evidence="2 3">DSM 29781</strain>
    </source>
</reference>
<dbReference type="Pfam" id="PF02452">
    <property type="entry name" value="PemK_toxin"/>
    <property type="match status" value="1"/>
</dbReference>
<accession>A0A7W8M7L2</accession>
<dbReference type="EC" id="3.1.-.-" evidence="1"/>
<evidence type="ECO:0000313" key="3">
    <source>
        <dbReference type="Proteomes" id="UP000532440"/>
    </source>
</evidence>
<dbReference type="InterPro" id="IPR003477">
    <property type="entry name" value="PemK-like"/>
</dbReference>
<comment type="similarity">
    <text evidence="1">Belongs to the PemK/MazF family.</text>
</comment>
<proteinExistence type="inferred from homology"/>
<protein>
    <recommendedName>
        <fullName evidence="1">mRNA interferase</fullName>
        <ecNumber evidence="1">3.1.-.-</ecNumber>
    </recommendedName>
</protein>
<dbReference type="Gene3D" id="2.30.30.110">
    <property type="match status" value="1"/>
</dbReference>
<dbReference type="EMBL" id="JACHGB010000002">
    <property type="protein sequence ID" value="MBB5270868.1"/>
    <property type="molecule type" value="Genomic_DNA"/>
</dbReference>
<dbReference type="PANTHER" id="PTHR33988">
    <property type="entry name" value="ENDORIBONUCLEASE MAZF-RELATED"/>
    <property type="match status" value="1"/>
</dbReference>
<organism evidence="2 3">
    <name type="scientific">Quisquiliibacterium transsilvanicum</name>
    <dbReference type="NCBI Taxonomy" id="1549638"/>
    <lineage>
        <taxon>Bacteria</taxon>
        <taxon>Pseudomonadati</taxon>
        <taxon>Pseudomonadota</taxon>
        <taxon>Betaproteobacteria</taxon>
        <taxon>Burkholderiales</taxon>
        <taxon>Burkholderiaceae</taxon>
        <taxon>Quisquiliibacterium</taxon>
    </lineage>
</organism>
<dbReference type="AlphaFoldDB" id="A0A7W8M7L2"/>
<dbReference type="SUPFAM" id="SSF50118">
    <property type="entry name" value="Cell growth inhibitor/plasmid maintenance toxic component"/>
    <property type="match status" value="1"/>
</dbReference>
<dbReference type="GO" id="GO:0016787">
    <property type="term" value="F:hydrolase activity"/>
    <property type="evidence" value="ECO:0007669"/>
    <property type="project" value="UniProtKB-KW"/>
</dbReference>
<keyword evidence="3" id="KW-1185">Reference proteome</keyword>
<dbReference type="GO" id="GO:0003677">
    <property type="term" value="F:DNA binding"/>
    <property type="evidence" value="ECO:0007669"/>
    <property type="project" value="InterPro"/>
</dbReference>
<dbReference type="PIRSF" id="PIRSF033490">
    <property type="entry name" value="MazF"/>
    <property type="match status" value="1"/>
</dbReference>
<comment type="function">
    <text evidence="1">Toxic component of a type II toxin-antitoxin (TA) system.</text>
</comment>
<gene>
    <name evidence="2" type="ORF">HNQ70_000872</name>
</gene>